<keyword evidence="2" id="KW-0378">Hydrolase</keyword>
<comment type="caution">
    <text evidence="2">The sequence shown here is derived from an EMBL/GenBank/DDBJ whole genome shotgun (WGS) entry which is preliminary data.</text>
</comment>
<dbReference type="InterPro" id="IPR000073">
    <property type="entry name" value="AB_hydrolase_1"/>
</dbReference>
<sequence>MQPRITQEDLWIETPHGRMFARRWRPDGQGDATGQAPFILFHDSLGCVELWRDFPGQLAAATGREVIAYDRLGYGRSDAHPGGWSPDFIRDEAQRYFPLLRESLDLGHFIAFGHSVGGAMAATCASLYPHACLALITESAQAFVEDRTLHGIRQAKEDFRKPGQIERLQKYHGDKARWVLEAWTETWLSGEFADWTIERTVSSVNCPLLVIHGEEDEYGSLCHPPRIARLTSASSESLILPGCHHVPHREMPGQVLEAVIRFLQASHR</sequence>
<name>A0ABS3TPV8_9PSED</name>
<evidence type="ECO:0000313" key="3">
    <source>
        <dbReference type="Proteomes" id="UP000669060"/>
    </source>
</evidence>
<dbReference type="RefSeq" id="WP_208313626.1">
    <property type="nucleotide sequence ID" value="NZ_JAELYA010000003.1"/>
</dbReference>
<evidence type="ECO:0000259" key="1">
    <source>
        <dbReference type="Pfam" id="PF00561"/>
    </source>
</evidence>
<evidence type="ECO:0000313" key="2">
    <source>
        <dbReference type="EMBL" id="MBO3275687.1"/>
    </source>
</evidence>
<dbReference type="Pfam" id="PF00561">
    <property type="entry name" value="Abhydrolase_1"/>
    <property type="match status" value="1"/>
</dbReference>
<reference evidence="2 3" key="1">
    <citation type="submission" date="2020-12" db="EMBL/GenBank/DDBJ databases">
        <title>Pseudomonas schmalbachii sp. nov. isolated from millipede gut.</title>
        <authorList>
            <person name="Shelomi M."/>
        </authorList>
    </citation>
    <scope>NUCLEOTIDE SEQUENCE [LARGE SCALE GENOMIC DNA]</scope>
    <source>
        <strain evidence="2 3">Milli4</strain>
    </source>
</reference>
<dbReference type="PANTHER" id="PTHR43798">
    <property type="entry name" value="MONOACYLGLYCEROL LIPASE"/>
    <property type="match status" value="1"/>
</dbReference>
<organism evidence="2 3">
    <name type="scientific">Pseudomonas schmalbachii</name>
    <dbReference type="NCBI Taxonomy" id="2816993"/>
    <lineage>
        <taxon>Bacteria</taxon>
        <taxon>Pseudomonadati</taxon>
        <taxon>Pseudomonadota</taxon>
        <taxon>Gammaproteobacteria</taxon>
        <taxon>Pseudomonadales</taxon>
        <taxon>Pseudomonadaceae</taxon>
        <taxon>Pseudomonas</taxon>
    </lineage>
</organism>
<dbReference type="InterPro" id="IPR029058">
    <property type="entry name" value="AB_hydrolase_fold"/>
</dbReference>
<dbReference type="SUPFAM" id="SSF53474">
    <property type="entry name" value="alpha/beta-Hydrolases"/>
    <property type="match status" value="1"/>
</dbReference>
<proteinExistence type="predicted"/>
<protein>
    <submittedName>
        <fullName evidence="2">Alpha/beta hydrolase</fullName>
    </submittedName>
</protein>
<dbReference type="InterPro" id="IPR050266">
    <property type="entry name" value="AB_hydrolase_sf"/>
</dbReference>
<keyword evidence="3" id="KW-1185">Reference proteome</keyword>
<dbReference type="PANTHER" id="PTHR43798:SF33">
    <property type="entry name" value="HYDROLASE, PUTATIVE (AFU_ORTHOLOGUE AFUA_2G14860)-RELATED"/>
    <property type="match status" value="1"/>
</dbReference>
<dbReference type="GO" id="GO:0016787">
    <property type="term" value="F:hydrolase activity"/>
    <property type="evidence" value="ECO:0007669"/>
    <property type="project" value="UniProtKB-KW"/>
</dbReference>
<gene>
    <name evidence="2" type="ORF">JFY56_10665</name>
</gene>
<dbReference type="Gene3D" id="3.40.50.1820">
    <property type="entry name" value="alpha/beta hydrolase"/>
    <property type="match status" value="1"/>
</dbReference>
<dbReference type="EMBL" id="JAELYA010000003">
    <property type="protein sequence ID" value="MBO3275687.1"/>
    <property type="molecule type" value="Genomic_DNA"/>
</dbReference>
<feature type="domain" description="AB hydrolase-1" evidence="1">
    <location>
        <begin position="37"/>
        <end position="157"/>
    </location>
</feature>
<dbReference type="Proteomes" id="UP000669060">
    <property type="component" value="Unassembled WGS sequence"/>
</dbReference>
<accession>A0ABS3TPV8</accession>